<dbReference type="PANTHER" id="PTHR30096:SF0">
    <property type="entry name" value="4,5-DOPA DIOXYGENASE EXTRADIOL-LIKE PROTEIN"/>
    <property type="match status" value="1"/>
</dbReference>
<dbReference type="PANTHER" id="PTHR30096">
    <property type="entry name" value="4,5-DOPA DIOXYGENASE EXTRADIOL-LIKE PROTEIN"/>
    <property type="match status" value="1"/>
</dbReference>
<keyword evidence="8" id="KW-1185">Reference proteome</keyword>
<dbReference type="RefSeq" id="WP_149332164.1">
    <property type="nucleotide sequence ID" value="NZ_QOVF01000002.1"/>
</dbReference>
<evidence type="ECO:0000259" key="6">
    <source>
        <dbReference type="Pfam" id="PF02900"/>
    </source>
</evidence>
<evidence type="ECO:0000313" key="7">
    <source>
        <dbReference type="EMBL" id="KAA0694772.1"/>
    </source>
</evidence>
<dbReference type="GO" id="GO:0016702">
    <property type="term" value="F:oxidoreductase activity, acting on single donors with incorporation of molecular oxygen, incorporation of two atoms of oxygen"/>
    <property type="evidence" value="ECO:0007669"/>
    <property type="project" value="UniProtKB-ARBA"/>
</dbReference>
<reference evidence="7 8" key="1">
    <citation type="submission" date="2018-07" db="EMBL/GenBank/DDBJ databases">
        <title>Pseudomonas laoshanensis sp. nov., isolated from soil.</title>
        <authorList>
            <person name="Sun J."/>
            <person name="Yu L."/>
            <person name="Wang M."/>
            <person name="Zhang C."/>
        </authorList>
    </citation>
    <scope>NUCLEOTIDE SEQUENCE [LARGE SCALE GENOMIC DNA]</scope>
    <source>
        <strain evidence="7 8">Y22</strain>
    </source>
</reference>
<dbReference type="AlphaFoldDB" id="A0A7V7KX02"/>
<dbReference type="GO" id="GO:0008198">
    <property type="term" value="F:ferrous iron binding"/>
    <property type="evidence" value="ECO:0007669"/>
    <property type="project" value="InterPro"/>
</dbReference>
<dbReference type="GO" id="GO:0008270">
    <property type="term" value="F:zinc ion binding"/>
    <property type="evidence" value="ECO:0007669"/>
    <property type="project" value="InterPro"/>
</dbReference>
<dbReference type="PIRSF" id="PIRSF006157">
    <property type="entry name" value="Doxgns_DODA"/>
    <property type="match status" value="1"/>
</dbReference>
<evidence type="ECO:0000313" key="8">
    <source>
        <dbReference type="Proteomes" id="UP000463138"/>
    </source>
</evidence>
<keyword evidence="3" id="KW-0479">Metal-binding</keyword>
<evidence type="ECO:0000256" key="5">
    <source>
        <dbReference type="ARBA" id="ARBA00023002"/>
    </source>
</evidence>
<dbReference type="SUPFAM" id="SSF53213">
    <property type="entry name" value="LigB-like"/>
    <property type="match status" value="1"/>
</dbReference>
<proteinExistence type="inferred from homology"/>
<dbReference type="Proteomes" id="UP000463138">
    <property type="component" value="Unassembled WGS sequence"/>
</dbReference>
<keyword evidence="4" id="KW-0862">Zinc</keyword>
<sequence>MQPVLFLSHGGGPLPLLDDPEHAELLLTYALIRHKLDGLQPLPSALLFISAHWETKEPTLTAAAQPSLLFDYYGFPPQSYQLRYPAPGAPGLAASLAEQLAAGGWTTHLDAERGLDHGVFVPGMLLFPRADIPCLQLSLLDSLDAAAHLELGHALRALRDENVLIIGSGFSFHNMRAFFDPVTNQEASLNLAFENWLESSLRIDDEQLRENSLANWKQAPGAAFCHPREEHLLPIHVCAAAAGKPVTQEWRFTALNRHGSCYWWD</sequence>
<keyword evidence="5" id="KW-0560">Oxidoreductase</keyword>
<dbReference type="EMBL" id="QOVF01000002">
    <property type="protein sequence ID" value="KAA0694772.1"/>
    <property type="molecule type" value="Genomic_DNA"/>
</dbReference>
<dbReference type="Pfam" id="PF02900">
    <property type="entry name" value="LigB"/>
    <property type="match status" value="1"/>
</dbReference>
<comment type="cofactor">
    <cofactor evidence="1">
        <name>Zn(2+)</name>
        <dbReference type="ChEBI" id="CHEBI:29105"/>
    </cofactor>
</comment>
<evidence type="ECO:0000256" key="1">
    <source>
        <dbReference type="ARBA" id="ARBA00001947"/>
    </source>
</evidence>
<dbReference type="InterPro" id="IPR004183">
    <property type="entry name" value="Xdiol_dOase_suB"/>
</dbReference>
<accession>A0A7V7KX02</accession>
<protein>
    <submittedName>
        <fullName evidence="7">Dioxygenase</fullName>
    </submittedName>
</protein>
<feature type="domain" description="Extradiol ring-cleavage dioxygenase class III enzyme subunit B" evidence="6">
    <location>
        <begin position="5"/>
        <end position="251"/>
    </location>
</feature>
<evidence type="ECO:0000256" key="3">
    <source>
        <dbReference type="ARBA" id="ARBA00022723"/>
    </source>
</evidence>
<evidence type="ECO:0000256" key="4">
    <source>
        <dbReference type="ARBA" id="ARBA00022833"/>
    </source>
</evidence>
<organism evidence="7 8">
    <name type="scientific">Halopseudomonas laoshanensis</name>
    <dbReference type="NCBI Taxonomy" id="2268758"/>
    <lineage>
        <taxon>Bacteria</taxon>
        <taxon>Pseudomonadati</taxon>
        <taxon>Pseudomonadota</taxon>
        <taxon>Gammaproteobacteria</taxon>
        <taxon>Pseudomonadales</taxon>
        <taxon>Pseudomonadaceae</taxon>
        <taxon>Halopseudomonas</taxon>
    </lineage>
</organism>
<keyword evidence="7" id="KW-0223">Dioxygenase</keyword>
<evidence type="ECO:0000256" key="2">
    <source>
        <dbReference type="ARBA" id="ARBA00007581"/>
    </source>
</evidence>
<comment type="similarity">
    <text evidence="2">Belongs to the DODA-type extradiol aromatic ring-opening dioxygenase family.</text>
</comment>
<dbReference type="Gene3D" id="3.40.830.10">
    <property type="entry name" value="LigB-like"/>
    <property type="match status" value="1"/>
</dbReference>
<comment type="caution">
    <text evidence="7">The sequence shown here is derived from an EMBL/GenBank/DDBJ whole genome shotgun (WGS) entry which is preliminary data.</text>
</comment>
<gene>
    <name evidence="7" type="ORF">DT594_07755</name>
</gene>
<name>A0A7V7KX02_9GAMM</name>
<dbReference type="CDD" id="cd07363">
    <property type="entry name" value="45_DOPA_Dioxygenase"/>
    <property type="match status" value="1"/>
</dbReference>
<dbReference type="OrthoDB" id="9790889at2"/>
<dbReference type="InterPro" id="IPR014436">
    <property type="entry name" value="Extradiol_dOase_DODA"/>
</dbReference>